<feature type="compositionally biased region" description="Basic and acidic residues" evidence="12">
    <location>
        <begin position="36"/>
        <end position="46"/>
    </location>
</feature>
<evidence type="ECO:0000256" key="1">
    <source>
        <dbReference type="ARBA" id="ARBA00004123"/>
    </source>
</evidence>
<dbReference type="GO" id="GO:0003677">
    <property type="term" value="F:DNA binding"/>
    <property type="evidence" value="ECO:0007669"/>
    <property type="project" value="UniProtKB-KW"/>
</dbReference>
<dbReference type="AlphaFoldDB" id="A0A851SLK9"/>
<dbReference type="Gene3D" id="3.30.160.60">
    <property type="entry name" value="Classic Zinc Finger"/>
    <property type="match status" value="1"/>
</dbReference>
<evidence type="ECO:0000256" key="10">
    <source>
        <dbReference type="ARBA" id="ARBA00023242"/>
    </source>
</evidence>
<evidence type="ECO:0000256" key="4">
    <source>
        <dbReference type="ARBA" id="ARBA00022737"/>
    </source>
</evidence>
<keyword evidence="10" id="KW-0539">Nucleus</keyword>
<dbReference type="FunFam" id="3.30.160.60:FF:000240">
    <property type="entry name" value="Zinc finger protein 250"/>
    <property type="match status" value="1"/>
</dbReference>
<dbReference type="SUPFAM" id="SSF57667">
    <property type="entry name" value="beta-beta-alpha zinc fingers"/>
    <property type="match status" value="1"/>
</dbReference>
<dbReference type="InterPro" id="IPR036236">
    <property type="entry name" value="Znf_C2H2_sf"/>
</dbReference>
<evidence type="ECO:0000313" key="15">
    <source>
        <dbReference type="Proteomes" id="UP000611277"/>
    </source>
</evidence>
<evidence type="ECO:0000256" key="9">
    <source>
        <dbReference type="ARBA" id="ARBA00023163"/>
    </source>
</evidence>
<evidence type="ECO:0000256" key="5">
    <source>
        <dbReference type="ARBA" id="ARBA00022771"/>
    </source>
</evidence>
<organism evidence="14 15">
    <name type="scientific">Certhia familiaris</name>
    <name type="common">Eurasian treecreeper</name>
    <dbReference type="NCBI Taxonomy" id="73333"/>
    <lineage>
        <taxon>Eukaryota</taxon>
        <taxon>Metazoa</taxon>
        <taxon>Chordata</taxon>
        <taxon>Craniata</taxon>
        <taxon>Vertebrata</taxon>
        <taxon>Euteleostomi</taxon>
        <taxon>Archelosauria</taxon>
        <taxon>Archosauria</taxon>
        <taxon>Dinosauria</taxon>
        <taxon>Saurischia</taxon>
        <taxon>Theropoda</taxon>
        <taxon>Coelurosauria</taxon>
        <taxon>Aves</taxon>
        <taxon>Neognathae</taxon>
        <taxon>Neoaves</taxon>
        <taxon>Telluraves</taxon>
        <taxon>Australaves</taxon>
        <taxon>Passeriformes</taxon>
        <taxon>Certhiidae</taxon>
        <taxon>Certhiinae</taxon>
        <taxon>Certhia</taxon>
    </lineage>
</organism>
<dbReference type="PROSITE" id="PS00028">
    <property type="entry name" value="ZINC_FINGER_C2H2_1"/>
    <property type="match status" value="1"/>
</dbReference>
<name>A0A851SLK9_CERFA</name>
<keyword evidence="4" id="KW-0677">Repeat</keyword>
<evidence type="ECO:0000259" key="13">
    <source>
        <dbReference type="PROSITE" id="PS50157"/>
    </source>
</evidence>
<evidence type="ECO:0000256" key="8">
    <source>
        <dbReference type="ARBA" id="ARBA00023125"/>
    </source>
</evidence>
<dbReference type="Proteomes" id="UP000611277">
    <property type="component" value="Unassembled WGS sequence"/>
</dbReference>
<reference evidence="14" key="1">
    <citation type="submission" date="2019-09" db="EMBL/GenBank/DDBJ databases">
        <title>Bird 10,000 Genomes (B10K) Project - Family phase.</title>
        <authorList>
            <person name="Zhang G."/>
        </authorList>
    </citation>
    <scope>NUCLEOTIDE SEQUENCE</scope>
    <source>
        <strain evidence="14">OUT-0039</strain>
        <tissue evidence="14">Muscle</tissue>
    </source>
</reference>
<evidence type="ECO:0000256" key="6">
    <source>
        <dbReference type="ARBA" id="ARBA00022833"/>
    </source>
</evidence>
<dbReference type="GO" id="GO:0005634">
    <property type="term" value="C:nucleus"/>
    <property type="evidence" value="ECO:0007669"/>
    <property type="project" value="UniProtKB-SubCell"/>
</dbReference>
<comment type="subcellular location">
    <subcellularLocation>
        <location evidence="1">Nucleus</location>
    </subcellularLocation>
</comment>
<feature type="domain" description="C2H2-type" evidence="13">
    <location>
        <begin position="49"/>
        <end position="73"/>
    </location>
</feature>
<evidence type="ECO:0000256" key="12">
    <source>
        <dbReference type="SAM" id="MobiDB-lite"/>
    </source>
</evidence>
<feature type="non-terminal residue" evidence="14">
    <location>
        <position position="73"/>
    </location>
</feature>
<dbReference type="InterPro" id="IPR013087">
    <property type="entry name" value="Znf_C2H2_type"/>
</dbReference>
<dbReference type="GO" id="GO:0008270">
    <property type="term" value="F:zinc ion binding"/>
    <property type="evidence" value="ECO:0007669"/>
    <property type="project" value="UniProtKB-KW"/>
</dbReference>
<keyword evidence="15" id="KW-1185">Reference proteome</keyword>
<feature type="region of interest" description="Disordered" evidence="12">
    <location>
        <begin position="1"/>
        <end position="50"/>
    </location>
</feature>
<evidence type="ECO:0000256" key="11">
    <source>
        <dbReference type="PROSITE-ProRule" id="PRU00042"/>
    </source>
</evidence>
<protein>
    <submittedName>
        <fullName evidence="14">ZSCA2 protein</fullName>
    </submittedName>
</protein>
<evidence type="ECO:0000256" key="7">
    <source>
        <dbReference type="ARBA" id="ARBA00023015"/>
    </source>
</evidence>
<feature type="compositionally biased region" description="Pro residues" evidence="12">
    <location>
        <begin position="1"/>
        <end position="24"/>
    </location>
</feature>
<evidence type="ECO:0000256" key="2">
    <source>
        <dbReference type="ARBA" id="ARBA00006991"/>
    </source>
</evidence>
<gene>
    <name evidence="14" type="primary">Zscan2_1</name>
    <name evidence="14" type="ORF">CERFAM_R14279</name>
</gene>
<feature type="non-terminal residue" evidence="14">
    <location>
        <position position="1"/>
    </location>
</feature>
<comment type="caution">
    <text evidence="14">The sequence shown here is derived from an EMBL/GenBank/DDBJ whole genome shotgun (WGS) entry which is preliminary data.</text>
</comment>
<dbReference type="EMBL" id="WBNC01024226">
    <property type="protein sequence ID" value="NXD04250.1"/>
    <property type="molecule type" value="Genomic_DNA"/>
</dbReference>
<keyword evidence="7" id="KW-0805">Transcription regulation</keyword>
<keyword evidence="3" id="KW-0479">Metal-binding</keyword>
<comment type="similarity">
    <text evidence="2">Belongs to the krueppel C2H2-type zinc-finger protein family.</text>
</comment>
<evidence type="ECO:0000256" key="3">
    <source>
        <dbReference type="ARBA" id="ARBA00022723"/>
    </source>
</evidence>
<accession>A0A851SLK9</accession>
<keyword evidence="6" id="KW-0862">Zinc</keyword>
<dbReference type="Pfam" id="PF00096">
    <property type="entry name" value="zf-C2H2"/>
    <property type="match status" value="1"/>
</dbReference>
<dbReference type="PROSITE" id="PS50157">
    <property type="entry name" value="ZINC_FINGER_C2H2_2"/>
    <property type="match status" value="1"/>
</dbReference>
<keyword evidence="9" id="KW-0804">Transcription</keyword>
<sequence>PPWTFPPVPTGPTTAPDPPLPQPRAPQSVRGGTKPTPRDPAGERPARPYGCAQCGKTFVRLTHLKTHERTHTG</sequence>
<keyword evidence="8" id="KW-0238">DNA-binding</keyword>
<keyword evidence="5 11" id="KW-0863">Zinc-finger</keyword>
<proteinExistence type="inferred from homology"/>
<evidence type="ECO:0000313" key="14">
    <source>
        <dbReference type="EMBL" id="NXD04250.1"/>
    </source>
</evidence>